<dbReference type="InterPro" id="IPR001806">
    <property type="entry name" value="Small_GTPase"/>
</dbReference>
<dbReference type="GO" id="GO:0016020">
    <property type="term" value="C:membrane"/>
    <property type="evidence" value="ECO:0007669"/>
    <property type="project" value="InterPro"/>
</dbReference>
<evidence type="ECO:0000259" key="7">
    <source>
        <dbReference type="PROSITE" id="PS50178"/>
    </source>
</evidence>
<keyword evidence="5" id="KW-0342">GTP-binding</keyword>
<dbReference type="InterPro" id="IPR020849">
    <property type="entry name" value="Small_GTPase_Ras-type"/>
</dbReference>
<evidence type="ECO:0000256" key="5">
    <source>
        <dbReference type="ARBA" id="ARBA00023134"/>
    </source>
</evidence>
<keyword evidence="2" id="KW-0547">Nucleotide-binding</keyword>
<dbReference type="SUPFAM" id="SSF52540">
    <property type="entry name" value="P-loop containing nucleoside triphosphate hydrolases"/>
    <property type="match status" value="1"/>
</dbReference>
<evidence type="ECO:0000256" key="2">
    <source>
        <dbReference type="ARBA" id="ARBA00022741"/>
    </source>
</evidence>
<dbReference type="GO" id="GO:0003924">
    <property type="term" value="F:GTPase activity"/>
    <property type="evidence" value="ECO:0007669"/>
    <property type="project" value="InterPro"/>
</dbReference>
<dbReference type="InterPro" id="IPR013083">
    <property type="entry name" value="Znf_RING/FYVE/PHD"/>
</dbReference>
<dbReference type="GO" id="GO:0007165">
    <property type="term" value="P:signal transduction"/>
    <property type="evidence" value="ECO:0007669"/>
    <property type="project" value="InterPro"/>
</dbReference>
<dbReference type="AlphaFoldDB" id="A0A2R4IKY7"/>
<dbReference type="SUPFAM" id="SSF57903">
    <property type="entry name" value="FYVE/PHD zinc finger"/>
    <property type="match status" value="1"/>
</dbReference>
<organism evidence="8">
    <name type="scientific">Prokinetoplastina sp</name>
    <dbReference type="NCBI Taxonomy" id="2152669"/>
    <lineage>
        <taxon>Eukaryota</taxon>
        <taxon>Discoba</taxon>
        <taxon>Euglenozoa</taxon>
        <taxon>Kinetoplastea</taxon>
    </lineage>
</organism>
<dbReference type="PRINTS" id="PR00449">
    <property type="entry name" value="RASTRNSFRMNG"/>
</dbReference>
<evidence type="ECO:0000256" key="1">
    <source>
        <dbReference type="ARBA" id="ARBA00022723"/>
    </source>
</evidence>
<reference evidence="8" key="1">
    <citation type="journal article" date="2018" name="Sci. Rep.">
        <title>Extensive molecular tinkering in the evolution of the membrane attachment mode of the Rheb GTPase.</title>
        <authorList>
            <person name="Zahonova K."/>
            <person name="Petrzelkova R."/>
            <person name="Valach M."/>
            <person name="Yazaki E."/>
            <person name="Tikhonenkov D.V."/>
            <person name="Butenko A."/>
            <person name="Janouskovec J."/>
            <person name="Hrda S."/>
            <person name="Klimes V."/>
            <person name="Burger G."/>
            <person name="Inagaki Y."/>
            <person name="Keeling P.J."/>
            <person name="Hampl V."/>
            <person name="Flegontov P."/>
            <person name="Yurchenko V."/>
            <person name="Elias M."/>
        </authorList>
    </citation>
    <scope>NUCLEOTIDE SEQUENCE</scope>
    <source>
        <strain evidence="8">PhM-4</strain>
    </source>
</reference>
<dbReference type="PANTHER" id="PTHR24070">
    <property type="entry name" value="RAS, DI-RAS, AND RHEB FAMILY MEMBERS OF SMALL GTPASE SUPERFAMILY"/>
    <property type="match status" value="1"/>
</dbReference>
<dbReference type="Gene3D" id="3.40.50.300">
    <property type="entry name" value="P-loop containing nucleotide triphosphate hydrolases"/>
    <property type="match status" value="1"/>
</dbReference>
<accession>A0A2R4IKY7</accession>
<evidence type="ECO:0000256" key="3">
    <source>
        <dbReference type="ARBA" id="ARBA00022771"/>
    </source>
</evidence>
<dbReference type="GO" id="GO:0008270">
    <property type="term" value="F:zinc ion binding"/>
    <property type="evidence" value="ECO:0007669"/>
    <property type="project" value="UniProtKB-KW"/>
</dbReference>
<dbReference type="Pfam" id="PF00071">
    <property type="entry name" value="Ras"/>
    <property type="match status" value="1"/>
</dbReference>
<dbReference type="PROSITE" id="PS51421">
    <property type="entry name" value="RAS"/>
    <property type="match status" value="1"/>
</dbReference>
<dbReference type="NCBIfam" id="TIGR00231">
    <property type="entry name" value="small_GTP"/>
    <property type="match status" value="1"/>
</dbReference>
<evidence type="ECO:0000256" key="6">
    <source>
        <dbReference type="PROSITE-ProRule" id="PRU00091"/>
    </source>
</evidence>
<dbReference type="InterPro" id="IPR005225">
    <property type="entry name" value="Small_GTP-bd"/>
</dbReference>
<keyword evidence="3 6" id="KW-0863">Zinc-finger</keyword>
<dbReference type="PROSITE" id="PS50178">
    <property type="entry name" value="ZF_FYVE"/>
    <property type="match status" value="1"/>
</dbReference>
<keyword evidence="1" id="KW-0479">Metal-binding</keyword>
<sequence>MGNYLNCPCEFGAATTTTTGKDVGDKKGLYHKNDDDDIDACCSVCKTGFSETRRAHICSKCKAPFCDACAASTSTRTSSLQQDMTMMCCRCVSTTNHHTNKKPATPTTMSKATINGTSAPLSEGSLTPPLRLSGSVPAARRMIKSVRHRKLCILGHTSVGKSAMVSRFCDDKFSSYHNPTISSLQTKTVSVGGEQYNVSILDTAGQDEYAVFKPQWSIGTHGYVLVYSVSDSTSLDALHTIRAHLLECHAPDVPLVLCANKCDTSEMDRQVLSQDGLELAQRWRCDFVECSAKTGYNVPTVFEKLLTRIAQS</sequence>
<protein>
    <submittedName>
        <fullName evidence="8">Rheb2a</fullName>
    </submittedName>
</protein>
<evidence type="ECO:0000313" key="8">
    <source>
        <dbReference type="EMBL" id="AVV27009.1"/>
    </source>
</evidence>
<evidence type="ECO:0000256" key="4">
    <source>
        <dbReference type="ARBA" id="ARBA00022833"/>
    </source>
</evidence>
<dbReference type="PROSITE" id="PS51419">
    <property type="entry name" value="RAB"/>
    <property type="match status" value="1"/>
</dbReference>
<dbReference type="InterPro" id="IPR017455">
    <property type="entry name" value="Znf_FYVE-rel"/>
</dbReference>
<feature type="domain" description="FYVE-type" evidence="7">
    <location>
        <begin position="36"/>
        <end position="96"/>
    </location>
</feature>
<dbReference type="EMBL" id="MG905969">
    <property type="protein sequence ID" value="AVV27009.1"/>
    <property type="molecule type" value="mRNA"/>
</dbReference>
<dbReference type="Gene3D" id="3.30.40.10">
    <property type="entry name" value="Zinc/RING finger domain, C3HC4 (zinc finger)"/>
    <property type="match status" value="1"/>
</dbReference>
<dbReference type="InterPro" id="IPR011011">
    <property type="entry name" value="Znf_FYVE_PHD"/>
</dbReference>
<dbReference type="SMART" id="SM00175">
    <property type="entry name" value="RAB"/>
    <property type="match status" value="1"/>
</dbReference>
<dbReference type="SMART" id="SM00174">
    <property type="entry name" value="RHO"/>
    <property type="match status" value="1"/>
</dbReference>
<name>A0A2R4IKY7_9EUGL</name>
<keyword evidence="4" id="KW-0862">Zinc</keyword>
<proteinExistence type="evidence at transcript level"/>
<dbReference type="GO" id="GO:0005525">
    <property type="term" value="F:GTP binding"/>
    <property type="evidence" value="ECO:0007669"/>
    <property type="project" value="UniProtKB-KW"/>
</dbReference>
<dbReference type="InterPro" id="IPR027417">
    <property type="entry name" value="P-loop_NTPase"/>
</dbReference>
<dbReference type="SMART" id="SM00173">
    <property type="entry name" value="RAS"/>
    <property type="match status" value="1"/>
</dbReference>